<reference evidence="2" key="1">
    <citation type="journal article" date="2014" name="Front. Microbiol.">
        <title>High frequency of phylogenetically diverse reductive dehalogenase-homologous genes in deep subseafloor sedimentary metagenomes.</title>
        <authorList>
            <person name="Kawai M."/>
            <person name="Futagami T."/>
            <person name="Toyoda A."/>
            <person name="Takaki Y."/>
            <person name="Nishi S."/>
            <person name="Hori S."/>
            <person name="Arai W."/>
            <person name="Tsubouchi T."/>
            <person name="Morono Y."/>
            <person name="Uchiyama I."/>
            <person name="Ito T."/>
            <person name="Fujiyama A."/>
            <person name="Inagaki F."/>
            <person name="Takami H."/>
        </authorList>
    </citation>
    <scope>NUCLEOTIDE SEQUENCE</scope>
    <source>
        <strain evidence="2">Expedition CK06-06</strain>
    </source>
</reference>
<dbReference type="InterPro" id="IPR006058">
    <property type="entry name" value="2Fe2S_fd_BS"/>
</dbReference>
<protein>
    <recommendedName>
        <fullName evidence="1">2Fe-2S ferredoxin-type domain-containing protein</fullName>
    </recommendedName>
</protein>
<dbReference type="InterPro" id="IPR036010">
    <property type="entry name" value="2Fe-2S_ferredoxin-like_sf"/>
</dbReference>
<dbReference type="InterPro" id="IPR012675">
    <property type="entry name" value="Beta-grasp_dom_sf"/>
</dbReference>
<evidence type="ECO:0000313" key="2">
    <source>
        <dbReference type="EMBL" id="GAI22230.1"/>
    </source>
</evidence>
<dbReference type="AlphaFoldDB" id="X1N5U8"/>
<feature type="non-terminal residue" evidence="2">
    <location>
        <position position="1"/>
    </location>
</feature>
<dbReference type="PROSITE" id="PS51085">
    <property type="entry name" value="2FE2S_FER_2"/>
    <property type="match status" value="1"/>
</dbReference>
<dbReference type="Pfam" id="PF00111">
    <property type="entry name" value="Fer2"/>
    <property type="match status" value="1"/>
</dbReference>
<name>X1N5U8_9ZZZZ</name>
<dbReference type="InterPro" id="IPR001041">
    <property type="entry name" value="2Fe-2S_ferredoxin-type"/>
</dbReference>
<organism evidence="2">
    <name type="scientific">marine sediment metagenome</name>
    <dbReference type="NCBI Taxonomy" id="412755"/>
    <lineage>
        <taxon>unclassified sequences</taxon>
        <taxon>metagenomes</taxon>
        <taxon>ecological metagenomes</taxon>
    </lineage>
</organism>
<sequence>CEAGRCGSCTATCTNGEIWMAYNEILLDEEVAEGRILCCQSYPINGDAVIEIK</sequence>
<dbReference type="GO" id="GO:0051537">
    <property type="term" value="F:2 iron, 2 sulfur cluster binding"/>
    <property type="evidence" value="ECO:0007669"/>
    <property type="project" value="InterPro"/>
</dbReference>
<comment type="caution">
    <text evidence="2">The sequence shown here is derived from an EMBL/GenBank/DDBJ whole genome shotgun (WGS) entry which is preliminary data.</text>
</comment>
<feature type="domain" description="2Fe-2S ferredoxin-type" evidence="1">
    <location>
        <begin position="1"/>
        <end position="53"/>
    </location>
</feature>
<accession>X1N5U8</accession>
<proteinExistence type="predicted"/>
<dbReference type="EMBL" id="BARV01017342">
    <property type="protein sequence ID" value="GAI22230.1"/>
    <property type="molecule type" value="Genomic_DNA"/>
</dbReference>
<evidence type="ECO:0000259" key="1">
    <source>
        <dbReference type="PROSITE" id="PS51085"/>
    </source>
</evidence>
<dbReference type="PROSITE" id="PS00197">
    <property type="entry name" value="2FE2S_FER_1"/>
    <property type="match status" value="1"/>
</dbReference>
<dbReference type="SUPFAM" id="SSF54292">
    <property type="entry name" value="2Fe-2S ferredoxin-like"/>
    <property type="match status" value="1"/>
</dbReference>
<dbReference type="Gene3D" id="3.10.20.30">
    <property type="match status" value="1"/>
</dbReference>
<gene>
    <name evidence="2" type="ORF">S06H3_29584</name>
</gene>
<dbReference type="CDD" id="cd00207">
    <property type="entry name" value="fer2"/>
    <property type="match status" value="1"/>
</dbReference>